<evidence type="ECO:0000313" key="2">
    <source>
        <dbReference type="EMBL" id="GBP16724.1"/>
    </source>
</evidence>
<keyword evidence="3" id="KW-1185">Reference proteome</keyword>
<evidence type="ECO:0000313" key="3">
    <source>
        <dbReference type="Proteomes" id="UP000299102"/>
    </source>
</evidence>
<reference evidence="2 3" key="1">
    <citation type="journal article" date="2019" name="Commun. Biol.">
        <title>The bagworm genome reveals a unique fibroin gene that provides high tensile strength.</title>
        <authorList>
            <person name="Kono N."/>
            <person name="Nakamura H."/>
            <person name="Ohtoshi R."/>
            <person name="Tomita M."/>
            <person name="Numata K."/>
            <person name="Arakawa K."/>
        </authorList>
    </citation>
    <scope>NUCLEOTIDE SEQUENCE [LARGE SCALE GENOMIC DNA]</scope>
</reference>
<sequence length="246" mass="26819">MHWYATEATEVLFDLLDWYFLRWCDRGGTVGVFRNFISCQLWSGGQFAGHGGSGDAGESKKTPLALLSDPWIFASDWLASFVDRILAGRLADRQTGSVMRLGSYRRIRFRTSGLVARCLITSHETKAWELRRVARLAEFLGIWRRHRHKINILILWRRPPIALGAFAAVVPGLVGKSCATGGFGPLSVPSEEKGKLSASSSSEEEPTGSDSTVVGSDSESKSMRSSVSNGAGGLPDPDSTSMPRSP</sequence>
<dbReference type="EMBL" id="BGZK01000081">
    <property type="protein sequence ID" value="GBP16724.1"/>
    <property type="molecule type" value="Genomic_DNA"/>
</dbReference>
<dbReference type="Proteomes" id="UP000299102">
    <property type="component" value="Unassembled WGS sequence"/>
</dbReference>
<evidence type="ECO:0000256" key="1">
    <source>
        <dbReference type="SAM" id="MobiDB-lite"/>
    </source>
</evidence>
<dbReference type="AlphaFoldDB" id="A0A4C1TS41"/>
<feature type="compositionally biased region" description="Polar residues" evidence="1">
    <location>
        <begin position="208"/>
        <end position="229"/>
    </location>
</feature>
<gene>
    <name evidence="2" type="ORF">EVAR_13344_1</name>
</gene>
<proteinExistence type="predicted"/>
<protein>
    <submittedName>
        <fullName evidence="2">Uncharacterized protein</fullName>
    </submittedName>
</protein>
<accession>A0A4C1TS41</accession>
<comment type="caution">
    <text evidence="2">The sequence shown here is derived from an EMBL/GenBank/DDBJ whole genome shotgun (WGS) entry which is preliminary data.</text>
</comment>
<name>A0A4C1TS41_EUMVA</name>
<organism evidence="2 3">
    <name type="scientific">Eumeta variegata</name>
    <name type="common">Bagworm moth</name>
    <name type="synonym">Eumeta japonica</name>
    <dbReference type="NCBI Taxonomy" id="151549"/>
    <lineage>
        <taxon>Eukaryota</taxon>
        <taxon>Metazoa</taxon>
        <taxon>Ecdysozoa</taxon>
        <taxon>Arthropoda</taxon>
        <taxon>Hexapoda</taxon>
        <taxon>Insecta</taxon>
        <taxon>Pterygota</taxon>
        <taxon>Neoptera</taxon>
        <taxon>Endopterygota</taxon>
        <taxon>Lepidoptera</taxon>
        <taxon>Glossata</taxon>
        <taxon>Ditrysia</taxon>
        <taxon>Tineoidea</taxon>
        <taxon>Psychidae</taxon>
        <taxon>Oiketicinae</taxon>
        <taxon>Eumeta</taxon>
    </lineage>
</organism>
<feature type="region of interest" description="Disordered" evidence="1">
    <location>
        <begin position="189"/>
        <end position="246"/>
    </location>
</feature>